<evidence type="ECO:0000313" key="1">
    <source>
        <dbReference type="EMBL" id="DAF54876.1"/>
    </source>
</evidence>
<dbReference type="EMBL" id="BK032682">
    <property type="protein sequence ID" value="DAF54876.1"/>
    <property type="molecule type" value="Genomic_DNA"/>
</dbReference>
<organism evidence="1">
    <name type="scientific">Siphoviridae sp. ctqPo10</name>
    <dbReference type="NCBI Taxonomy" id="2827948"/>
    <lineage>
        <taxon>Viruses</taxon>
        <taxon>Duplodnaviria</taxon>
        <taxon>Heunggongvirae</taxon>
        <taxon>Uroviricota</taxon>
        <taxon>Caudoviricetes</taxon>
    </lineage>
</organism>
<proteinExistence type="predicted"/>
<accession>A0A8S5SUZ6</accession>
<protein>
    <submittedName>
        <fullName evidence="1">DLM-1/Z-DNA Complex-Z-DNA COMPLEX, IMMUNE SYSTEM-DNA COMPLEX.85A</fullName>
    </submittedName>
</protein>
<sequence>MAKTKKTVYLSEDYGVIDITTGELKSESGDAANLVMRKITVEELFEEPEIENNEVRFMDDTTYIRSFRGNGVLFRQLLTAEETQLALFLQDFVCYNDCILRTNGNKQGNPLTLDMLASMYGLKYDTFRKIMSSLKSKEVVAYHKSGSASPEKNKMKCITLNPYIFCRGMEVDKWISDYFSNSQWANFERQKIKKYTKD</sequence>
<reference evidence="1" key="1">
    <citation type="journal article" date="2021" name="Proc. Natl. Acad. Sci. U.S.A.">
        <title>A Catalog of Tens of Thousands of Viruses from Human Metagenomes Reveals Hidden Associations with Chronic Diseases.</title>
        <authorList>
            <person name="Tisza M.J."/>
            <person name="Buck C.B."/>
        </authorList>
    </citation>
    <scope>NUCLEOTIDE SEQUENCE</scope>
    <source>
        <strain evidence="1">CtqPo10</strain>
    </source>
</reference>
<name>A0A8S5SUZ6_9CAUD</name>